<dbReference type="Gene3D" id="3.40.630.10">
    <property type="entry name" value="Zn peptidases"/>
    <property type="match status" value="1"/>
</dbReference>
<dbReference type="InterPro" id="IPR052030">
    <property type="entry name" value="Peptidase_M20/M20A_hydrolases"/>
</dbReference>
<dbReference type="InterPro" id="IPR011650">
    <property type="entry name" value="Peptidase_M20_dimer"/>
</dbReference>
<dbReference type="FunFam" id="3.30.70.360:FF:000004">
    <property type="entry name" value="Peptidase M20 domain-containing protein 2"/>
    <property type="match status" value="1"/>
</dbReference>
<dbReference type="SUPFAM" id="SSF53187">
    <property type="entry name" value="Zn-dependent exopeptidases"/>
    <property type="match status" value="1"/>
</dbReference>
<dbReference type="InterPro" id="IPR017439">
    <property type="entry name" value="Amidohydrolase"/>
</dbReference>
<sequence length="484" mass="50582">MTAGARGTISAMNRPVRDLSRPTKPSSAVQSRMAEETAARAAAAGPAPALPEDAGVAAELRTELAEVVDSLAPELVALSRDLHAHPEVGHAEHHAVAAVAELLRAHGVSPSVGVYSMDTALRAEIGADAAAERGERQDAGAPQPPASPHVPTMAILAEYDALPGVGHGCGHNVMCANSVGAFLALAELERRRPGVLPGRVILQTTPAEESDTAKEILAQRGMLDGVDAAIQTHAYAHDLADQTWLGVRRMSAVYTGIPSHASSQPFMGRNALDAATLALTGLGLLRQQILPMDRVHAVVDDGGRVANVIPERAELNLMVRSKYPETLKDLVGRVEDLLHGAALMTGTGVEIITDANTNEMPVRSNGPLLQAWVRSQRERGRDPLPAGVVPETIAAGTDFGNVSLRVPGIHPLIKVTDRDDVALHTREMAAAAGSPTGDDAAVDGAYGLAAVALDWLHDAGLRDAVRADFEAAGGAVDVAGFWEE</sequence>
<organism evidence="3">
    <name type="scientific">Actinomyces succiniciruminis</name>
    <dbReference type="NCBI Taxonomy" id="1522002"/>
    <lineage>
        <taxon>Bacteria</taxon>
        <taxon>Bacillati</taxon>
        <taxon>Actinomycetota</taxon>
        <taxon>Actinomycetes</taxon>
        <taxon>Actinomycetales</taxon>
        <taxon>Actinomycetaceae</taxon>
        <taxon>Actinomyces</taxon>
    </lineage>
</organism>
<dbReference type="PANTHER" id="PTHR30575:SF0">
    <property type="entry name" value="XAA-ARG DIPEPTIDASE"/>
    <property type="match status" value="1"/>
</dbReference>
<dbReference type="InterPro" id="IPR036264">
    <property type="entry name" value="Bact_exopeptidase_dim_dom"/>
</dbReference>
<dbReference type="PANTHER" id="PTHR30575">
    <property type="entry name" value="PEPTIDASE M20"/>
    <property type="match status" value="1"/>
</dbReference>
<name>A0A1L7RBY4_9ACTO</name>
<feature type="region of interest" description="Disordered" evidence="1">
    <location>
        <begin position="1"/>
        <end position="50"/>
    </location>
</feature>
<dbReference type="GO" id="GO:0046657">
    <property type="term" value="P:folic acid catabolic process"/>
    <property type="evidence" value="ECO:0007669"/>
    <property type="project" value="TreeGrafter"/>
</dbReference>
<dbReference type="GO" id="GO:0016805">
    <property type="term" value="F:dipeptidase activity"/>
    <property type="evidence" value="ECO:0007669"/>
    <property type="project" value="TreeGrafter"/>
</dbReference>
<reference evidence="3" key="1">
    <citation type="submission" date="2014-07" db="EMBL/GenBank/DDBJ databases">
        <authorList>
            <person name="Zhang J.E."/>
            <person name="Yang H."/>
            <person name="Guo J."/>
            <person name="Deng Z."/>
            <person name="Luo H."/>
            <person name="Luo M."/>
            <person name="Zhao B."/>
        </authorList>
    </citation>
    <scope>NUCLEOTIDE SEQUENCE</scope>
    <source>
        <strain evidence="3">AM4</strain>
    </source>
</reference>
<feature type="compositionally biased region" description="Low complexity" evidence="1">
    <location>
        <begin position="39"/>
        <end position="50"/>
    </location>
</feature>
<protein>
    <submittedName>
        <fullName evidence="3">Peptidase M20 domain-containing protein 2</fullName>
    </submittedName>
</protein>
<dbReference type="InterPro" id="IPR002933">
    <property type="entry name" value="Peptidase_M20"/>
</dbReference>
<dbReference type="GO" id="GO:0005737">
    <property type="term" value="C:cytoplasm"/>
    <property type="evidence" value="ECO:0007669"/>
    <property type="project" value="TreeGrafter"/>
</dbReference>
<evidence type="ECO:0000259" key="2">
    <source>
        <dbReference type="Pfam" id="PF07687"/>
    </source>
</evidence>
<dbReference type="EMBL" id="LK995509">
    <property type="protein sequence ID" value="CED91427.1"/>
    <property type="molecule type" value="Genomic_DNA"/>
</dbReference>
<dbReference type="Pfam" id="PF01546">
    <property type="entry name" value="Peptidase_M20"/>
    <property type="match status" value="1"/>
</dbReference>
<proteinExistence type="predicted"/>
<dbReference type="SUPFAM" id="SSF55031">
    <property type="entry name" value="Bacterial exopeptidase dimerisation domain"/>
    <property type="match status" value="1"/>
</dbReference>
<accession>A0A1L7RBY4</accession>
<dbReference type="GO" id="GO:0071713">
    <property type="term" value="F:para-aminobenzoyl-glutamate hydrolase activity"/>
    <property type="evidence" value="ECO:0007669"/>
    <property type="project" value="TreeGrafter"/>
</dbReference>
<evidence type="ECO:0000256" key="1">
    <source>
        <dbReference type="SAM" id="MobiDB-lite"/>
    </source>
</evidence>
<dbReference type="NCBIfam" id="TIGR01891">
    <property type="entry name" value="amidohydrolases"/>
    <property type="match status" value="1"/>
</dbReference>
<dbReference type="Pfam" id="PF07687">
    <property type="entry name" value="M20_dimer"/>
    <property type="match status" value="1"/>
</dbReference>
<evidence type="ECO:0000313" key="3">
    <source>
        <dbReference type="EMBL" id="CED91427.1"/>
    </source>
</evidence>
<gene>
    <name evidence="3" type="ORF">AAM4_1595</name>
</gene>
<dbReference type="Gene3D" id="3.30.70.360">
    <property type="match status" value="1"/>
</dbReference>
<dbReference type="AlphaFoldDB" id="A0A1L7RBY4"/>
<feature type="domain" description="Peptidase M20 dimerisation" evidence="2">
    <location>
        <begin position="254"/>
        <end position="338"/>
    </location>
</feature>